<evidence type="ECO:0000313" key="3">
    <source>
        <dbReference type="Proteomes" id="UP000319257"/>
    </source>
</evidence>
<feature type="region of interest" description="Disordered" evidence="1">
    <location>
        <begin position="515"/>
        <end position="543"/>
    </location>
</feature>
<dbReference type="Proteomes" id="UP000319257">
    <property type="component" value="Unassembled WGS sequence"/>
</dbReference>
<dbReference type="RefSeq" id="XP_030996235.1">
    <property type="nucleotide sequence ID" value="XM_031139713.1"/>
</dbReference>
<name>A0A507B7A6_9PEZI</name>
<proteinExistence type="predicted"/>
<dbReference type="AlphaFoldDB" id="A0A507B7A6"/>
<feature type="region of interest" description="Disordered" evidence="1">
    <location>
        <begin position="1"/>
        <end position="45"/>
    </location>
</feature>
<dbReference type="EMBL" id="SKBQ01000027">
    <property type="protein sequence ID" value="TPX14524.1"/>
    <property type="molecule type" value="Genomic_DNA"/>
</dbReference>
<keyword evidence="3" id="KW-1185">Reference proteome</keyword>
<dbReference type="OrthoDB" id="5958943at2759"/>
<evidence type="ECO:0008006" key="4">
    <source>
        <dbReference type="Google" id="ProtNLM"/>
    </source>
</evidence>
<reference evidence="2 3" key="1">
    <citation type="submission" date="2019-06" db="EMBL/GenBank/DDBJ databases">
        <title>Draft genome sequence of the filamentous fungus Phialemoniopsis curvata isolated from diesel fuel.</title>
        <authorList>
            <person name="Varaljay V.A."/>
            <person name="Lyon W.J."/>
            <person name="Crouch A.L."/>
            <person name="Drake C.E."/>
            <person name="Hollomon J.M."/>
            <person name="Nadeau L.J."/>
            <person name="Nunn H.S."/>
            <person name="Stevenson B.S."/>
            <person name="Bojanowski C.L."/>
            <person name="Crookes-Goodson W.J."/>
        </authorList>
    </citation>
    <scope>NUCLEOTIDE SEQUENCE [LARGE SCALE GENOMIC DNA]</scope>
    <source>
        <strain evidence="2 3">D216</strain>
    </source>
</reference>
<comment type="caution">
    <text evidence="2">The sequence shown here is derived from an EMBL/GenBank/DDBJ whole genome shotgun (WGS) entry which is preliminary data.</text>
</comment>
<protein>
    <recommendedName>
        <fullName evidence="4">Regulatory protein alcR</fullName>
    </recommendedName>
</protein>
<evidence type="ECO:0000256" key="1">
    <source>
        <dbReference type="SAM" id="MobiDB-lite"/>
    </source>
</evidence>
<organism evidence="2 3">
    <name type="scientific">Thyridium curvatum</name>
    <dbReference type="NCBI Taxonomy" id="1093900"/>
    <lineage>
        <taxon>Eukaryota</taxon>
        <taxon>Fungi</taxon>
        <taxon>Dikarya</taxon>
        <taxon>Ascomycota</taxon>
        <taxon>Pezizomycotina</taxon>
        <taxon>Sordariomycetes</taxon>
        <taxon>Sordariomycetidae</taxon>
        <taxon>Thyridiales</taxon>
        <taxon>Thyridiaceae</taxon>
        <taxon>Thyridium</taxon>
    </lineage>
</organism>
<sequence>MNWARSQQLKAVASAPSRSSESSRNKRRRTNFSSHSETSFSDISGSADVAMRHSRPLPSLGSPEAPLWTNVMGSQWSSLESEPAFSASIDTFLRDSGCPVLGLDGSVGFEHSRGYQVISNDKMDVFGSFADVSNTEEECIAQTSERRVTYPDLRDMGYANSSVSGGSLGGLAYSVLDDRDVLSCSPSDELFSPSRRWQSFSTPPTVDSAMITKIYQDGISQNLLQIYHDVLEHNLSCWLTPETCPYKGDYRLKQGLANAQGLLASPTDTSRDGTRQEYQGDKWSNRIYTRVIELDRIAQSKRLIHLTATQNQKVQRALHLVIMAFATQWAHNSQRQREFYGPDVLNAEFGSLPEEFDRHLQRSLWEQARNALQDCVDIESFRVVCAELIFGLTQEPWEEGVIPGSEKSSTTLPETDRARDPTHAPVLSQISSILAKEGPPIFMERAARKIHALKFKFDWHDTDVSRRCDRPVSSGNAPNSISSQDRETIALLFWLAVMFDTLSSSVNERPVVVADEDSQHEAAENVSIEEGTQSLSSQQKSSPSHRWRIDLFIQDNPERSSRSQLRWPCSYDEAAKMVTRSAPVKVLLYRYVHYLQKMVRTPKKTSGKPIEDGIQDALLVYRYWNNTYGPFFQDLVEQYSSVPARIRGWFVCISSHWHLASLMLADLIELVDDNERGLPVPTQARLNAHTVASIRKSSAGQLSDLARVATPGGSGHIETEPQLPTFHSAVQEGAVLTEPWTVILIRAFTKAAMLHLQAAADMGVQSQQDILGYGREMILSSLRRCEECTRALWFLGKKSDMARNVALVLAKALDVAKGPNLRSMTPGEELPFLTEVV</sequence>
<feature type="region of interest" description="Disordered" evidence="1">
    <location>
        <begin position="400"/>
        <end position="422"/>
    </location>
</feature>
<feature type="compositionally biased region" description="Polar residues" evidence="1">
    <location>
        <begin position="31"/>
        <end position="44"/>
    </location>
</feature>
<accession>A0A507B7A6</accession>
<gene>
    <name evidence="2" type="ORF">E0L32_005216</name>
</gene>
<evidence type="ECO:0000313" key="2">
    <source>
        <dbReference type="EMBL" id="TPX14524.1"/>
    </source>
</evidence>
<dbReference type="GeneID" id="41972663"/>
<dbReference type="InParanoid" id="A0A507B7A6"/>
<dbReference type="STRING" id="1093900.A0A507B7A6"/>
<feature type="compositionally biased region" description="Low complexity" evidence="1">
    <location>
        <begin position="533"/>
        <end position="543"/>
    </location>
</feature>